<evidence type="ECO:0000256" key="7">
    <source>
        <dbReference type="ARBA" id="ARBA00023077"/>
    </source>
</evidence>
<protein>
    <submittedName>
        <fullName evidence="14">TonB-dependent receptor plug domain-containing protein</fullName>
    </submittedName>
</protein>
<comment type="caution">
    <text evidence="14">The sequence shown here is derived from an EMBL/GenBank/DDBJ whole genome shotgun (WGS) entry which is preliminary data.</text>
</comment>
<evidence type="ECO:0000256" key="3">
    <source>
        <dbReference type="ARBA" id="ARBA00022452"/>
    </source>
</evidence>
<evidence type="ECO:0000256" key="4">
    <source>
        <dbReference type="ARBA" id="ARBA00022692"/>
    </source>
</evidence>
<dbReference type="Proteomes" id="UP001597283">
    <property type="component" value="Unassembled WGS sequence"/>
</dbReference>
<evidence type="ECO:0000256" key="6">
    <source>
        <dbReference type="ARBA" id="ARBA00023065"/>
    </source>
</evidence>
<dbReference type="PANTHER" id="PTHR30069">
    <property type="entry name" value="TONB-DEPENDENT OUTER MEMBRANE RECEPTOR"/>
    <property type="match status" value="1"/>
</dbReference>
<keyword evidence="6" id="KW-0406">Ion transport</keyword>
<proteinExistence type="inferred from homology"/>
<sequence>MATAALLSTPAAAQTTLVQGDDVVVTANRTERPVDQVGQSVTVIDSTEIAARQSQAVVDLLRTVPGVSFTRAGGIGTVASVNIRGADPQQTLLLVDGVKLDDPASPGGGYDFGNLLVGNIDRIEVVRGAQSVIWGSRAIGGVVNVITRAPSDDREFVAKGEYGWRDTVNTTANASGKLGPVSASLGGQYFRTDGFSAFNEARGGRERDGYRQYGANGKLAVDLTDGFSLEARGRYSDAKIDLDGFPAPTFALADTADYSYNKELSGYAGARLALFDGAFRNRLGVAYSRIDRANFGATGPATFDSRGLNRRFEYQGVIQTGIVQATIGAESERSRFDALSFGTASRARALIKSVYGELTLTPVRGVALTGGVRHDDHSRFGGETTAAGNVVLSPNDGRTVFRASYGEGFGAPSLYQLFGDYGNQRLVPERANSWDAGVTQRLLGDAVQVQATYFHRDTRNQIDFVSCFGVTSAICVNRPFGTYDNIRRTRAEGVEATLVLQPVEPLRVAFAYAYLDAKNRDTGRVLARRPSESVNMVADYRWAFGLSTGATITHVGDSFENATNSVRLDGYVLVDLRASLPIGDRFEVFGRVENLFDEAYETVYLYGTPRRAAYGGVRLKL</sequence>
<keyword evidence="2 10" id="KW-0813">Transport</keyword>
<dbReference type="InterPro" id="IPR036942">
    <property type="entry name" value="Beta-barrel_TonB_sf"/>
</dbReference>
<keyword evidence="15" id="KW-1185">Reference proteome</keyword>
<keyword evidence="5" id="KW-0732">Signal</keyword>
<evidence type="ECO:0000256" key="2">
    <source>
        <dbReference type="ARBA" id="ARBA00022448"/>
    </source>
</evidence>
<keyword evidence="9 10" id="KW-0998">Cell outer membrane</keyword>
<keyword evidence="8 10" id="KW-0472">Membrane</keyword>
<evidence type="ECO:0000256" key="11">
    <source>
        <dbReference type="RuleBase" id="RU003357"/>
    </source>
</evidence>
<dbReference type="PROSITE" id="PS52016">
    <property type="entry name" value="TONB_DEPENDENT_REC_3"/>
    <property type="match status" value="1"/>
</dbReference>
<evidence type="ECO:0000256" key="9">
    <source>
        <dbReference type="ARBA" id="ARBA00023237"/>
    </source>
</evidence>
<keyword evidence="7 11" id="KW-0798">TonB box</keyword>
<dbReference type="InterPro" id="IPR039426">
    <property type="entry name" value="TonB-dep_rcpt-like"/>
</dbReference>
<keyword evidence="4 10" id="KW-0812">Transmembrane</keyword>
<evidence type="ECO:0000259" key="13">
    <source>
        <dbReference type="Pfam" id="PF07715"/>
    </source>
</evidence>
<feature type="domain" description="TonB-dependent receptor plug" evidence="13">
    <location>
        <begin position="35"/>
        <end position="142"/>
    </location>
</feature>
<reference evidence="15" key="1">
    <citation type="journal article" date="2019" name="Int. J. Syst. Evol. Microbiol.">
        <title>The Global Catalogue of Microorganisms (GCM) 10K type strain sequencing project: providing services to taxonomists for standard genome sequencing and annotation.</title>
        <authorList>
            <consortium name="The Broad Institute Genomics Platform"/>
            <consortium name="The Broad Institute Genome Sequencing Center for Infectious Disease"/>
            <person name="Wu L."/>
            <person name="Ma J."/>
        </authorList>
    </citation>
    <scope>NUCLEOTIDE SEQUENCE [LARGE SCALE GENOMIC DNA]</scope>
    <source>
        <strain evidence="15">Q85</strain>
    </source>
</reference>
<dbReference type="CDD" id="cd01347">
    <property type="entry name" value="ligand_gated_channel"/>
    <property type="match status" value="1"/>
</dbReference>
<feature type="domain" description="TonB-dependent receptor-like beta-barrel" evidence="12">
    <location>
        <begin position="284"/>
        <end position="595"/>
    </location>
</feature>
<evidence type="ECO:0000259" key="12">
    <source>
        <dbReference type="Pfam" id="PF00593"/>
    </source>
</evidence>
<evidence type="ECO:0000256" key="5">
    <source>
        <dbReference type="ARBA" id="ARBA00022729"/>
    </source>
</evidence>
<dbReference type="EMBL" id="JBHUFC010000002">
    <property type="protein sequence ID" value="MFD1787142.1"/>
    <property type="molecule type" value="Genomic_DNA"/>
</dbReference>
<dbReference type="Gene3D" id="2.170.130.10">
    <property type="entry name" value="TonB-dependent receptor, plug domain"/>
    <property type="match status" value="1"/>
</dbReference>
<evidence type="ECO:0000313" key="14">
    <source>
        <dbReference type="EMBL" id="MFD1787142.1"/>
    </source>
</evidence>
<gene>
    <name evidence="14" type="ORF">ACFSC3_06130</name>
</gene>
<accession>A0ABW4NAH6</accession>
<keyword evidence="3 10" id="KW-1134">Transmembrane beta strand</keyword>
<comment type="subcellular location">
    <subcellularLocation>
        <location evidence="1 10">Cell outer membrane</location>
        <topology evidence="1 10">Multi-pass membrane protein</topology>
    </subcellularLocation>
</comment>
<dbReference type="RefSeq" id="WP_380939510.1">
    <property type="nucleotide sequence ID" value="NZ_JBHUFC010000002.1"/>
</dbReference>
<dbReference type="InterPro" id="IPR000531">
    <property type="entry name" value="Beta-barrel_TonB"/>
</dbReference>
<dbReference type="Pfam" id="PF07715">
    <property type="entry name" value="Plug"/>
    <property type="match status" value="1"/>
</dbReference>
<keyword evidence="14" id="KW-0675">Receptor</keyword>
<dbReference type="InterPro" id="IPR012910">
    <property type="entry name" value="Plug_dom"/>
</dbReference>
<dbReference type="Gene3D" id="2.40.170.20">
    <property type="entry name" value="TonB-dependent receptor, beta-barrel domain"/>
    <property type="match status" value="1"/>
</dbReference>
<evidence type="ECO:0000256" key="1">
    <source>
        <dbReference type="ARBA" id="ARBA00004571"/>
    </source>
</evidence>
<dbReference type="PANTHER" id="PTHR30069:SF53">
    <property type="entry name" value="COLICIN I RECEPTOR-RELATED"/>
    <property type="match status" value="1"/>
</dbReference>
<name>A0ABW4NAH6_9SPHN</name>
<evidence type="ECO:0000313" key="15">
    <source>
        <dbReference type="Proteomes" id="UP001597283"/>
    </source>
</evidence>
<dbReference type="SUPFAM" id="SSF56935">
    <property type="entry name" value="Porins"/>
    <property type="match status" value="1"/>
</dbReference>
<dbReference type="Pfam" id="PF00593">
    <property type="entry name" value="TonB_dep_Rec_b-barrel"/>
    <property type="match status" value="1"/>
</dbReference>
<evidence type="ECO:0000256" key="8">
    <source>
        <dbReference type="ARBA" id="ARBA00023136"/>
    </source>
</evidence>
<organism evidence="14 15">
    <name type="scientific">Sphingomonas floccifaciens</name>
    <dbReference type="NCBI Taxonomy" id="1844115"/>
    <lineage>
        <taxon>Bacteria</taxon>
        <taxon>Pseudomonadati</taxon>
        <taxon>Pseudomonadota</taxon>
        <taxon>Alphaproteobacteria</taxon>
        <taxon>Sphingomonadales</taxon>
        <taxon>Sphingomonadaceae</taxon>
        <taxon>Sphingomonas</taxon>
    </lineage>
</organism>
<dbReference type="InterPro" id="IPR037066">
    <property type="entry name" value="Plug_dom_sf"/>
</dbReference>
<comment type="similarity">
    <text evidence="10 11">Belongs to the TonB-dependent receptor family.</text>
</comment>
<evidence type="ECO:0000256" key="10">
    <source>
        <dbReference type="PROSITE-ProRule" id="PRU01360"/>
    </source>
</evidence>